<dbReference type="PROSITE" id="PS00105">
    <property type="entry name" value="AA_TRANSFER_CLASS_1"/>
    <property type="match status" value="1"/>
</dbReference>
<evidence type="ECO:0000256" key="5">
    <source>
        <dbReference type="ARBA" id="ARBA00022898"/>
    </source>
</evidence>
<dbReference type="FunFam" id="3.40.640.10:FF:000033">
    <property type="entry name" value="Aspartate aminotransferase"/>
    <property type="match status" value="1"/>
</dbReference>
<dbReference type="InterPro" id="IPR050596">
    <property type="entry name" value="AspAT/PAT-like"/>
</dbReference>
<dbReference type="InterPro" id="IPR004839">
    <property type="entry name" value="Aminotransferase_I/II_large"/>
</dbReference>
<protein>
    <recommendedName>
        <fullName evidence="6">Aminotransferase</fullName>
        <ecNumber evidence="6">2.6.1.-</ecNumber>
    </recommendedName>
</protein>
<dbReference type="InterPro" id="IPR015424">
    <property type="entry name" value="PyrdxlP-dep_Trfase"/>
</dbReference>
<dbReference type="PANTHER" id="PTHR46383">
    <property type="entry name" value="ASPARTATE AMINOTRANSFERASE"/>
    <property type="match status" value="1"/>
</dbReference>
<dbReference type="PANTHER" id="PTHR46383:SF4">
    <property type="entry name" value="AMINOTRANSFERASE"/>
    <property type="match status" value="1"/>
</dbReference>
<dbReference type="InterPro" id="IPR015421">
    <property type="entry name" value="PyrdxlP-dep_Trfase_major"/>
</dbReference>
<keyword evidence="3 6" id="KW-0032">Aminotransferase</keyword>
<evidence type="ECO:0000313" key="9">
    <source>
        <dbReference type="Proteomes" id="UP000824106"/>
    </source>
</evidence>
<dbReference type="InterPro" id="IPR015422">
    <property type="entry name" value="PyrdxlP-dep_Trfase_small"/>
</dbReference>
<evidence type="ECO:0000256" key="2">
    <source>
        <dbReference type="ARBA" id="ARBA00007441"/>
    </source>
</evidence>
<proteinExistence type="inferred from homology"/>
<feature type="domain" description="Aminotransferase class I/classII large" evidence="7">
    <location>
        <begin position="2"/>
        <end position="345"/>
    </location>
</feature>
<dbReference type="AlphaFoldDB" id="A0A9D2G341"/>
<name>A0A9D2G341_9LACT</name>
<comment type="cofactor">
    <cofactor evidence="1 6">
        <name>pyridoxal 5'-phosphate</name>
        <dbReference type="ChEBI" id="CHEBI:597326"/>
    </cofactor>
</comment>
<evidence type="ECO:0000313" key="8">
    <source>
        <dbReference type="EMBL" id="HIZ71260.1"/>
    </source>
</evidence>
<reference evidence="8" key="2">
    <citation type="submission" date="2021-04" db="EMBL/GenBank/DDBJ databases">
        <authorList>
            <person name="Gilroy R."/>
        </authorList>
    </citation>
    <scope>NUCLEOTIDE SEQUENCE</scope>
    <source>
        <strain evidence="8">CHK169-4300</strain>
    </source>
</reference>
<dbReference type="PRINTS" id="PR00753">
    <property type="entry name" value="ACCSYNTHASE"/>
</dbReference>
<dbReference type="CDD" id="cd00609">
    <property type="entry name" value="AAT_like"/>
    <property type="match status" value="1"/>
</dbReference>
<sequence length="351" mass="39014">MGEPDFDMPDLVKEAAIKAIESNYSHYAPSAGIPELREEIVAYLKRHYDLDYDANKQILVTIGVTEALSVAANALLNPGEKVVIPAPYFSLYDNIIKTAYGVPIHVDTSSDGFVCTAEKLDEILTKEKNVKYVLLNYPSNPTGTSYNEEELEALAKVIKKHKVYCVADEVYADLTYDGFKHTSIAKFIPEQTIVLNGLSKSFAMTGMRVGYMAIPEDIYQSFYVVHQSTVTCVSTPIQKAAVAALRNGDEEMEHMRQAYEERRNFLIPELEKLGFEIASPVGAFYLFLKIPKNQNQDDKVFALELAKNAKVGLTPGSAFGQDGAGYVRLSYAASLEDLKEAVNRLNNYFLA</sequence>
<dbReference type="EC" id="2.6.1.-" evidence="6"/>
<evidence type="ECO:0000256" key="3">
    <source>
        <dbReference type="ARBA" id="ARBA00022576"/>
    </source>
</evidence>
<accession>A0A9D2G341</accession>
<evidence type="ECO:0000256" key="6">
    <source>
        <dbReference type="RuleBase" id="RU000481"/>
    </source>
</evidence>
<dbReference type="Proteomes" id="UP000824106">
    <property type="component" value="Unassembled WGS sequence"/>
</dbReference>
<dbReference type="Gene3D" id="3.40.640.10">
    <property type="entry name" value="Type I PLP-dependent aspartate aminotransferase-like (Major domain)"/>
    <property type="match status" value="1"/>
</dbReference>
<gene>
    <name evidence="8" type="ORF">H9808_05780</name>
</gene>
<dbReference type="GO" id="GO:0006520">
    <property type="term" value="P:amino acid metabolic process"/>
    <property type="evidence" value="ECO:0007669"/>
    <property type="project" value="InterPro"/>
</dbReference>
<keyword evidence="5" id="KW-0663">Pyridoxal phosphate</keyword>
<reference evidence="8" key="1">
    <citation type="journal article" date="2021" name="PeerJ">
        <title>Extensive microbial diversity within the chicken gut microbiome revealed by metagenomics and culture.</title>
        <authorList>
            <person name="Gilroy R."/>
            <person name="Ravi A."/>
            <person name="Getino M."/>
            <person name="Pursley I."/>
            <person name="Horton D.L."/>
            <person name="Alikhan N.F."/>
            <person name="Baker D."/>
            <person name="Gharbi K."/>
            <person name="Hall N."/>
            <person name="Watson M."/>
            <person name="Adriaenssens E.M."/>
            <person name="Foster-Nyarko E."/>
            <person name="Jarju S."/>
            <person name="Secka A."/>
            <person name="Antonio M."/>
            <person name="Oren A."/>
            <person name="Chaudhuri R.R."/>
            <person name="La Ragione R."/>
            <person name="Hildebrand F."/>
            <person name="Pallen M.J."/>
        </authorList>
    </citation>
    <scope>NUCLEOTIDE SEQUENCE</scope>
    <source>
        <strain evidence="8">CHK169-4300</strain>
    </source>
</reference>
<evidence type="ECO:0000259" key="7">
    <source>
        <dbReference type="Pfam" id="PF00155"/>
    </source>
</evidence>
<dbReference type="SUPFAM" id="SSF53383">
    <property type="entry name" value="PLP-dependent transferases"/>
    <property type="match status" value="1"/>
</dbReference>
<comment type="similarity">
    <text evidence="2 6">Belongs to the class-I pyridoxal-phosphate-dependent aminotransferase family.</text>
</comment>
<dbReference type="Pfam" id="PF00155">
    <property type="entry name" value="Aminotran_1_2"/>
    <property type="match status" value="1"/>
</dbReference>
<organism evidence="8 9">
    <name type="scientific">Candidatus Atopostipes pullistercoris</name>
    <dbReference type="NCBI Taxonomy" id="2838467"/>
    <lineage>
        <taxon>Bacteria</taxon>
        <taxon>Bacillati</taxon>
        <taxon>Bacillota</taxon>
        <taxon>Bacilli</taxon>
        <taxon>Lactobacillales</taxon>
        <taxon>Carnobacteriaceae</taxon>
        <taxon>Atopostipes</taxon>
    </lineage>
</organism>
<dbReference type="EMBL" id="DXAZ01000086">
    <property type="protein sequence ID" value="HIZ71260.1"/>
    <property type="molecule type" value="Genomic_DNA"/>
</dbReference>
<evidence type="ECO:0000256" key="4">
    <source>
        <dbReference type="ARBA" id="ARBA00022679"/>
    </source>
</evidence>
<dbReference type="GO" id="GO:0030170">
    <property type="term" value="F:pyridoxal phosphate binding"/>
    <property type="evidence" value="ECO:0007669"/>
    <property type="project" value="InterPro"/>
</dbReference>
<keyword evidence="4 6" id="KW-0808">Transferase</keyword>
<dbReference type="InterPro" id="IPR004838">
    <property type="entry name" value="NHTrfase_class1_PyrdxlP-BS"/>
</dbReference>
<evidence type="ECO:0000256" key="1">
    <source>
        <dbReference type="ARBA" id="ARBA00001933"/>
    </source>
</evidence>
<comment type="caution">
    <text evidence="8">The sequence shown here is derived from an EMBL/GenBank/DDBJ whole genome shotgun (WGS) entry which is preliminary data.</text>
</comment>
<dbReference type="Gene3D" id="3.90.1150.10">
    <property type="entry name" value="Aspartate Aminotransferase, domain 1"/>
    <property type="match status" value="1"/>
</dbReference>
<dbReference type="GO" id="GO:0008483">
    <property type="term" value="F:transaminase activity"/>
    <property type="evidence" value="ECO:0007669"/>
    <property type="project" value="UniProtKB-KW"/>
</dbReference>